<evidence type="ECO:0000313" key="2">
    <source>
        <dbReference type="Proteomes" id="UP001501266"/>
    </source>
</evidence>
<keyword evidence="2" id="KW-1185">Reference proteome</keyword>
<sequence>MDLAARIGWTPSDGVPISSEEPAMPHYIVDRNAQANGDHEVHLSGSVWSCLPAEADQRELGSHDGCASALRIARLFYGKANGCARCAVSCHVPSDAVSSLAAPGAAVGSA</sequence>
<gene>
    <name evidence="1" type="ORF">GCM10009640_20560</name>
</gene>
<organism evidence="1 2">
    <name type="scientific">Agrococcus citreus</name>
    <dbReference type="NCBI Taxonomy" id="84643"/>
    <lineage>
        <taxon>Bacteria</taxon>
        <taxon>Bacillati</taxon>
        <taxon>Actinomycetota</taxon>
        <taxon>Actinomycetes</taxon>
        <taxon>Micrococcales</taxon>
        <taxon>Microbacteriaceae</taxon>
        <taxon>Agrococcus</taxon>
    </lineage>
</organism>
<dbReference type="Proteomes" id="UP001501266">
    <property type="component" value="Unassembled WGS sequence"/>
</dbReference>
<protein>
    <submittedName>
        <fullName evidence="1">Uncharacterized protein</fullName>
    </submittedName>
</protein>
<comment type="caution">
    <text evidence="1">The sequence shown here is derived from an EMBL/GenBank/DDBJ whole genome shotgun (WGS) entry which is preliminary data.</text>
</comment>
<evidence type="ECO:0000313" key="1">
    <source>
        <dbReference type="EMBL" id="GAA1424406.1"/>
    </source>
</evidence>
<proteinExistence type="predicted"/>
<accession>A0ABN1YWT0</accession>
<name>A0ABN1YWT0_9MICO</name>
<dbReference type="EMBL" id="BAAAKK010000005">
    <property type="protein sequence ID" value="GAA1424406.1"/>
    <property type="molecule type" value="Genomic_DNA"/>
</dbReference>
<reference evidence="1 2" key="1">
    <citation type="journal article" date="2019" name="Int. J. Syst. Evol. Microbiol.">
        <title>The Global Catalogue of Microorganisms (GCM) 10K type strain sequencing project: providing services to taxonomists for standard genome sequencing and annotation.</title>
        <authorList>
            <consortium name="The Broad Institute Genomics Platform"/>
            <consortium name="The Broad Institute Genome Sequencing Center for Infectious Disease"/>
            <person name="Wu L."/>
            <person name="Ma J."/>
        </authorList>
    </citation>
    <scope>NUCLEOTIDE SEQUENCE [LARGE SCALE GENOMIC DNA]</scope>
    <source>
        <strain evidence="1 2">JCM 12398</strain>
    </source>
</reference>